<reference evidence="1 2" key="1">
    <citation type="submission" date="2020-02" db="EMBL/GenBank/DDBJ databases">
        <title>Characterization of phylogenetic diversity of novel bifidobacterial species isolated in Czech ZOOs.</title>
        <authorList>
            <person name="Lugli G.A."/>
            <person name="Vera N.B."/>
            <person name="Ventura M."/>
        </authorList>
    </citation>
    <scope>NUCLEOTIDE SEQUENCE [LARGE SCALE GENOMIC DNA]</scope>
    <source>
        <strain evidence="1 2">DSM 109963</strain>
    </source>
</reference>
<proteinExistence type="predicted"/>
<comment type="caution">
    <text evidence="1">The sequence shown here is derived from an EMBL/GenBank/DDBJ whole genome shotgun (WGS) entry which is preliminary data.</text>
</comment>
<protein>
    <recommendedName>
        <fullName evidence="3">Transposase</fullName>
    </recommendedName>
</protein>
<sequence length="78" mass="8985">MECMRRYHAGEKPTAQIREAVSNFKIIGCDRIERAFARWKHTPNRGTCGTTDPRDHLIAAQALRIQQLEEELHALQQA</sequence>
<gene>
    <name evidence="1" type="ORF">G1C94_0177</name>
</gene>
<evidence type="ECO:0000313" key="2">
    <source>
        <dbReference type="Proteomes" id="UP000553756"/>
    </source>
</evidence>
<keyword evidence="2" id="KW-1185">Reference proteome</keyword>
<dbReference type="EMBL" id="JAAIIJ010000002">
    <property type="protein sequence ID" value="NMN01556.1"/>
    <property type="molecule type" value="Genomic_DNA"/>
</dbReference>
<organism evidence="1 2">
    <name type="scientific">Bifidobacterium panos</name>
    <dbReference type="NCBI Taxonomy" id="2675321"/>
    <lineage>
        <taxon>Bacteria</taxon>
        <taxon>Bacillati</taxon>
        <taxon>Actinomycetota</taxon>
        <taxon>Actinomycetes</taxon>
        <taxon>Bifidobacteriales</taxon>
        <taxon>Bifidobacteriaceae</taxon>
        <taxon>Bifidobacterium</taxon>
    </lineage>
</organism>
<evidence type="ECO:0008006" key="3">
    <source>
        <dbReference type="Google" id="ProtNLM"/>
    </source>
</evidence>
<accession>A0ABX1SXQ7</accession>
<evidence type="ECO:0000313" key="1">
    <source>
        <dbReference type="EMBL" id="NMN01556.1"/>
    </source>
</evidence>
<name>A0ABX1SXQ7_9BIFI</name>
<dbReference type="Proteomes" id="UP000553756">
    <property type="component" value="Unassembled WGS sequence"/>
</dbReference>